<name>A0A154P6V2_DUFNO</name>
<gene>
    <name evidence="1" type="ORF">WN55_08379</name>
</gene>
<organism evidence="1 2">
    <name type="scientific">Dufourea novaeangliae</name>
    <name type="common">Sweat bee</name>
    <dbReference type="NCBI Taxonomy" id="178035"/>
    <lineage>
        <taxon>Eukaryota</taxon>
        <taxon>Metazoa</taxon>
        <taxon>Ecdysozoa</taxon>
        <taxon>Arthropoda</taxon>
        <taxon>Hexapoda</taxon>
        <taxon>Insecta</taxon>
        <taxon>Pterygota</taxon>
        <taxon>Neoptera</taxon>
        <taxon>Endopterygota</taxon>
        <taxon>Hymenoptera</taxon>
        <taxon>Apocrita</taxon>
        <taxon>Aculeata</taxon>
        <taxon>Apoidea</taxon>
        <taxon>Anthophila</taxon>
        <taxon>Halictidae</taxon>
        <taxon>Rophitinae</taxon>
        <taxon>Dufourea</taxon>
    </lineage>
</organism>
<proteinExistence type="predicted"/>
<reference evidence="1 2" key="1">
    <citation type="submission" date="2015-07" db="EMBL/GenBank/DDBJ databases">
        <title>The genome of Dufourea novaeangliae.</title>
        <authorList>
            <person name="Pan H."/>
            <person name="Kapheim K."/>
        </authorList>
    </citation>
    <scope>NUCLEOTIDE SEQUENCE [LARGE SCALE GENOMIC DNA]</scope>
    <source>
        <strain evidence="1">0120121106</strain>
        <tissue evidence="1">Whole body</tissue>
    </source>
</reference>
<evidence type="ECO:0000313" key="1">
    <source>
        <dbReference type="EMBL" id="KZC07607.1"/>
    </source>
</evidence>
<dbReference type="EMBL" id="KQ434827">
    <property type="protein sequence ID" value="KZC07607.1"/>
    <property type="molecule type" value="Genomic_DNA"/>
</dbReference>
<dbReference type="AlphaFoldDB" id="A0A154P6V2"/>
<keyword evidence="2" id="KW-1185">Reference proteome</keyword>
<evidence type="ECO:0000313" key="2">
    <source>
        <dbReference type="Proteomes" id="UP000076502"/>
    </source>
</evidence>
<protein>
    <submittedName>
        <fullName evidence="1">Uncharacterized protein</fullName>
    </submittedName>
</protein>
<sequence length="76" mass="8594">MRLAPKERERIEFGVEGLERTDRDARIVLSVDNEAFCRNFPPGILSRSFILLATLNWGLEKTPGYGATQPTRLESS</sequence>
<dbReference type="Proteomes" id="UP000076502">
    <property type="component" value="Unassembled WGS sequence"/>
</dbReference>
<accession>A0A154P6V2</accession>